<feature type="binding site" description="axial binding residue" evidence="4">
    <location>
        <position position="476"/>
    </location>
    <ligand>
        <name>heme</name>
        <dbReference type="ChEBI" id="CHEBI:30413"/>
    </ligand>
    <ligandPart>
        <name>Fe</name>
        <dbReference type="ChEBI" id="CHEBI:18248"/>
    </ligandPart>
</feature>
<dbReference type="PANTHER" id="PTHR24305">
    <property type="entry name" value="CYTOCHROME P450"/>
    <property type="match status" value="1"/>
</dbReference>
<dbReference type="PRINTS" id="PR00385">
    <property type="entry name" value="P450"/>
</dbReference>
<evidence type="ECO:0000313" key="5">
    <source>
        <dbReference type="EMBL" id="PKS11176.1"/>
    </source>
</evidence>
<evidence type="ECO:0000313" key="6">
    <source>
        <dbReference type="Proteomes" id="UP000233524"/>
    </source>
</evidence>
<keyword evidence="2 4" id="KW-0479">Metal-binding</keyword>
<organism evidence="5 6">
    <name type="scientific">Lomentospora prolificans</name>
    <dbReference type="NCBI Taxonomy" id="41688"/>
    <lineage>
        <taxon>Eukaryota</taxon>
        <taxon>Fungi</taxon>
        <taxon>Dikarya</taxon>
        <taxon>Ascomycota</taxon>
        <taxon>Pezizomycotina</taxon>
        <taxon>Sordariomycetes</taxon>
        <taxon>Hypocreomycetidae</taxon>
        <taxon>Microascales</taxon>
        <taxon>Microascaceae</taxon>
        <taxon>Lomentospora</taxon>
    </lineage>
</organism>
<proteinExistence type="predicted"/>
<dbReference type="InterPro" id="IPR050121">
    <property type="entry name" value="Cytochrome_P450_monoxygenase"/>
</dbReference>
<sequence>MATLMLANWRTALLANWRAVLGLLVLGSITSSVTRRIYAWYRLRHIKGPFWAAFSRWWLVRHVSGGTMHTDLYEVNEKYGPLARIGPDTLVTCDPDLLRRMLGVRTNYRRSDWYVAMRLDPSRDNVLSQRDDTRHNELRAKMAAGYSGKEVENLEKRIDHCVLKLVDLIERKYISTDSEYKPLDFGRKAQYFTLDVISNVAFGEPFGFLESDSDVHRYIQTTEENLPAIILVSVLPWLNGALQSPLLKSLLPSEKDPIGLGKIIGCVFSVPGLPFSLIHWYLTDPAVLCRIAKKVVAERFGPDRKVQRDMLGSFIAHGLTQREAESETLVQILAGSDTTATALRGTLLHILTSPRVHARLLAEIESARPSTPIRDAEAKQMPYLQAVIKEGLRIFPPVTGLMSKDVPKGGDTFNGLYIPDGTKIGYCAWGLFRNKEIWGEDAAVFRPERWLEAAPEKIREREATLELVFSYGRWQCLGKNVALIELNKVYVELLRRFDLCVADPTNPWKSFNTGIFMQSEMWIRASKKADA</sequence>
<dbReference type="OrthoDB" id="1470350at2759"/>
<dbReference type="SUPFAM" id="SSF48264">
    <property type="entry name" value="Cytochrome P450"/>
    <property type="match status" value="1"/>
</dbReference>
<dbReference type="GO" id="GO:0016705">
    <property type="term" value="F:oxidoreductase activity, acting on paired donors, with incorporation or reduction of molecular oxygen"/>
    <property type="evidence" value="ECO:0007669"/>
    <property type="project" value="InterPro"/>
</dbReference>
<keyword evidence="6" id="KW-1185">Reference proteome</keyword>
<evidence type="ECO:0000256" key="2">
    <source>
        <dbReference type="ARBA" id="ARBA00022723"/>
    </source>
</evidence>
<dbReference type="GO" id="GO:0004497">
    <property type="term" value="F:monooxygenase activity"/>
    <property type="evidence" value="ECO:0007669"/>
    <property type="project" value="InterPro"/>
</dbReference>
<gene>
    <name evidence="5" type="ORF">jhhlp_002937</name>
</gene>
<dbReference type="Gene3D" id="1.10.630.10">
    <property type="entry name" value="Cytochrome P450"/>
    <property type="match status" value="1"/>
</dbReference>
<dbReference type="Proteomes" id="UP000233524">
    <property type="component" value="Unassembled WGS sequence"/>
</dbReference>
<dbReference type="InParanoid" id="A0A2N3NFB6"/>
<dbReference type="GO" id="GO:0020037">
    <property type="term" value="F:heme binding"/>
    <property type="evidence" value="ECO:0007669"/>
    <property type="project" value="InterPro"/>
</dbReference>
<dbReference type="Pfam" id="PF00067">
    <property type="entry name" value="p450"/>
    <property type="match status" value="2"/>
</dbReference>
<dbReference type="InterPro" id="IPR036396">
    <property type="entry name" value="Cyt_P450_sf"/>
</dbReference>
<dbReference type="PRINTS" id="PR00463">
    <property type="entry name" value="EP450I"/>
</dbReference>
<dbReference type="STRING" id="41688.A0A2N3NFB6"/>
<dbReference type="CDD" id="cd11060">
    <property type="entry name" value="CYP57A1-like"/>
    <property type="match status" value="1"/>
</dbReference>
<evidence type="ECO:0000256" key="1">
    <source>
        <dbReference type="ARBA" id="ARBA00022617"/>
    </source>
</evidence>
<dbReference type="InterPro" id="IPR001128">
    <property type="entry name" value="Cyt_P450"/>
</dbReference>
<dbReference type="EMBL" id="NLAX01000008">
    <property type="protein sequence ID" value="PKS11176.1"/>
    <property type="molecule type" value="Genomic_DNA"/>
</dbReference>
<dbReference type="PANTHER" id="PTHR24305:SF168">
    <property type="entry name" value="P450, PUTATIVE (EUROFUNG)-RELATED"/>
    <property type="match status" value="1"/>
</dbReference>
<dbReference type="AlphaFoldDB" id="A0A2N3NFB6"/>
<name>A0A2N3NFB6_9PEZI</name>
<evidence type="ECO:0000256" key="4">
    <source>
        <dbReference type="PIRSR" id="PIRSR602401-1"/>
    </source>
</evidence>
<accession>A0A2N3NFB6</accession>
<keyword evidence="3 4" id="KW-0408">Iron</keyword>
<dbReference type="GO" id="GO:0005506">
    <property type="term" value="F:iron ion binding"/>
    <property type="evidence" value="ECO:0007669"/>
    <property type="project" value="InterPro"/>
</dbReference>
<dbReference type="InterPro" id="IPR002401">
    <property type="entry name" value="Cyt_P450_E_grp-I"/>
</dbReference>
<protein>
    <recommendedName>
        <fullName evidence="7">Pisatin demethylase</fullName>
    </recommendedName>
</protein>
<comment type="cofactor">
    <cofactor evidence="4">
        <name>heme</name>
        <dbReference type="ChEBI" id="CHEBI:30413"/>
    </cofactor>
</comment>
<dbReference type="VEuPathDB" id="FungiDB:jhhlp_002937"/>
<evidence type="ECO:0008006" key="7">
    <source>
        <dbReference type="Google" id="ProtNLM"/>
    </source>
</evidence>
<keyword evidence="1 4" id="KW-0349">Heme</keyword>
<dbReference type="FunCoup" id="A0A2N3NFB6">
    <property type="interactions" value="1405"/>
</dbReference>
<evidence type="ECO:0000256" key="3">
    <source>
        <dbReference type="ARBA" id="ARBA00023004"/>
    </source>
</evidence>
<comment type="caution">
    <text evidence="5">The sequence shown here is derived from an EMBL/GenBank/DDBJ whole genome shotgun (WGS) entry which is preliminary data.</text>
</comment>
<reference evidence="5 6" key="1">
    <citation type="journal article" date="2017" name="G3 (Bethesda)">
        <title>First Draft Genome Sequence of the Pathogenic Fungus Lomentospora prolificans (Formerly Scedosporium prolificans).</title>
        <authorList>
            <person name="Luo R."/>
            <person name="Zimin A."/>
            <person name="Workman R."/>
            <person name="Fan Y."/>
            <person name="Pertea G."/>
            <person name="Grossman N."/>
            <person name="Wear M.P."/>
            <person name="Jia B."/>
            <person name="Miller H."/>
            <person name="Casadevall A."/>
            <person name="Timp W."/>
            <person name="Zhang S.X."/>
            <person name="Salzberg S.L."/>
        </authorList>
    </citation>
    <scope>NUCLEOTIDE SEQUENCE [LARGE SCALE GENOMIC DNA]</scope>
    <source>
        <strain evidence="5 6">JHH-5317</strain>
    </source>
</reference>